<feature type="region of interest" description="Disordered" evidence="1">
    <location>
        <begin position="50"/>
        <end position="69"/>
    </location>
</feature>
<accession>A0ABY4CI70</accession>
<evidence type="ECO:0000256" key="1">
    <source>
        <dbReference type="SAM" id="MobiDB-lite"/>
    </source>
</evidence>
<keyword evidence="3" id="KW-1185">Reference proteome</keyword>
<dbReference type="RefSeq" id="WP_347436912.1">
    <property type="nucleotide sequence ID" value="NZ_CP089291.1"/>
</dbReference>
<evidence type="ECO:0000313" key="2">
    <source>
        <dbReference type="EMBL" id="UOF90221.1"/>
    </source>
</evidence>
<sequence length="69" mass="8239">MRRKQEERPYTIHLHFGKEQLQSMIYDLAKHVIQKHVDCLHSNVRFPSTTDMDSKETFHSGNRTIADER</sequence>
<organism evidence="2 3">
    <name type="scientific">Fodinisporobacter ferrooxydans</name>
    <dbReference type="NCBI Taxonomy" id="2901836"/>
    <lineage>
        <taxon>Bacteria</taxon>
        <taxon>Bacillati</taxon>
        <taxon>Bacillota</taxon>
        <taxon>Bacilli</taxon>
        <taxon>Bacillales</taxon>
        <taxon>Alicyclobacillaceae</taxon>
        <taxon>Fodinisporobacter</taxon>
    </lineage>
</organism>
<protein>
    <submittedName>
        <fullName evidence="2">Uncharacterized protein</fullName>
    </submittedName>
</protein>
<name>A0ABY4CI70_9BACL</name>
<proteinExistence type="predicted"/>
<dbReference type="EMBL" id="CP089291">
    <property type="protein sequence ID" value="UOF90221.1"/>
    <property type="molecule type" value="Genomic_DNA"/>
</dbReference>
<evidence type="ECO:0000313" key="3">
    <source>
        <dbReference type="Proteomes" id="UP000830167"/>
    </source>
</evidence>
<reference evidence="2" key="1">
    <citation type="submission" date="2021-12" db="EMBL/GenBank/DDBJ databases">
        <title>Alicyclobacillaceae gen. nov., sp. nov., isolated from chalcocite enrichment system.</title>
        <authorList>
            <person name="Jiang Z."/>
        </authorList>
    </citation>
    <scope>NUCLEOTIDE SEQUENCE</scope>
    <source>
        <strain evidence="2">MYW30-H2</strain>
    </source>
</reference>
<dbReference type="Proteomes" id="UP000830167">
    <property type="component" value="Chromosome"/>
</dbReference>
<gene>
    <name evidence="2" type="ORF">LSG31_20555</name>
</gene>